<keyword evidence="1" id="KW-0812">Transmembrane</keyword>
<keyword evidence="4" id="KW-1185">Reference proteome</keyword>
<sequence>MNKSGLILITLGLLFLAMNFGLVEWGWLRQWWPLILIAVGLVSVLKRDRGARRSAPPPEESRR</sequence>
<dbReference type="AlphaFoldDB" id="A0A7Y6TW65"/>
<dbReference type="RefSeq" id="WP_176067858.1">
    <property type="nucleotide sequence ID" value="NZ_JABWMJ010000003.1"/>
</dbReference>
<reference evidence="3 4" key="1">
    <citation type="submission" date="2020-06" db="EMBL/GenBank/DDBJ databases">
        <title>Schlegella sp. ID0723 isolated from air conditioner.</title>
        <authorList>
            <person name="Kim D.Y."/>
            <person name="Kim D.-U."/>
        </authorList>
    </citation>
    <scope>NUCLEOTIDE SEQUENCE [LARGE SCALE GENOMIC DNA]</scope>
    <source>
        <strain evidence="3 4">ID0723</strain>
    </source>
</reference>
<dbReference type="Pfam" id="PF18917">
    <property type="entry name" value="LiaI-LiaF-like_TM1"/>
    <property type="match status" value="1"/>
</dbReference>
<evidence type="ECO:0000259" key="2">
    <source>
        <dbReference type="Pfam" id="PF18917"/>
    </source>
</evidence>
<name>A0A7Y6TW65_9BURK</name>
<proteinExistence type="predicted"/>
<keyword evidence="1" id="KW-1133">Transmembrane helix</keyword>
<keyword evidence="1" id="KW-0472">Membrane</keyword>
<feature type="transmembrane region" description="Helical" evidence="1">
    <location>
        <begin position="31"/>
        <end position="47"/>
    </location>
</feature>
<dbReference type="EMBL" id="JABWMJ010000003">
    <property type="protein sequence ID" value="NUZ05676.1"/>
    <property type="molecule type" value="Genomic_DNA"/>
</dbReference>
<gene>
    <name evidence="3" type="ORF">HQN59_07855</name>
</gene>
<evidence type="ECO:0000313" key="4">
    <source>
        <dbReference type="Proteomes" id="UP000529637"/>
    </source>
</evidence>
<feature type="domain" description="LiaI-LiaF-like transmembrane region" evidence="2">
    <location>
        <begin position="5"/>
        <end position="42"/>
    </location>
</feature>
<organism evidence="3 4">
    <name type="scientific">Piscinibacter koreensis</name>
    <dbReference type="NCBI Taxonomy" id="2742824"/>
    <lineage>
        <taxon>Bacteria</taxon>
        <taxon>Pseudomonadati</taxon>
        <taxon>Pseudomonadota</taxon>
        <taxon>Betaproteobacteria</taxon>
        <taxon>Burkholderiales</taxon>
        <taxon>Sphaerotilaceae</taxon>
        <taxon>Piscinibacter</taxon>
    </lineage>
</organism>
<evidence type="ECO:0000313" key="3">
    <source>
        <dbReference type="EMBL" id="NUZ05676.1"/>
    </source>
</evidence>
<comment type="caution">
    <text evidence="3">The sequence shown here is derived from an EMBL/GenBank/DDBJ whole genome shotgun (WGS) entry which is preliminary data.</text>
</comment>
<dbReference type="Proteomes" id="UP000529637">
    <property type="component" value="Unassembled WGS sequence"/>
</dbReference>
<accession>A0A7Y6TW65</accession>
<evidence type="ECO:0000256" key="1">
    <source>
        <dbReference type="SAM" id="Phobius"/>
    </source>
</evidence>
<dbReference type="InterPro" id="IPR043726">
    <property type="entry name" value="LiaI-LiaF-like_TM1"/>
</dbReference>
<protein>
    <recommendedName>
        <fullName evidence="2">LiaI-LiaF-like transmembrane region domain-containing protein</fullName>
    </recommendedName>
</protein>